<accession>A0A0D8HI33</accession>
<keyword evidence="2" id="KW-1185">Reference proteome</keyword>
<comment type="caution">
    <text evidence="1">The sequence shown here is derived from an EMBL/GenBank/DDBJ whole genome shotgun (WGS) entry which is preliminary data.</text>
</comment>
<dbReference type="AlphaFoldDB" id="A0A0D8HI33"/>
<dbReference type="EMBL" id="JXYS01000075">
    <property type="protein sequence ID" value="KJF16746.1"/>
    <property type="molecule type" value="Genomic_DNA"/>
</dbReference>
<reference evidence="1 2" key="1">
    <citation type="submission" date="2015-01" db="EMBL/GenBank/DDBJ databases">
        <title>Draft genome of the acidophilic iron oxidizer Acidithrix ferrooxidans strain Py-F3.</title>
        <authorList>
            <person name="Poehlein A."/>
            <person name="Eisen S."/>
            <person name="Schloemann M."/>
            <person name="Johnson B.D."/>
            <person name="Daniel R."/>
            <person name="Muehling M."/>
        </authorList>
    </citation>
    <scope>NUCLEOTIDE SEQUENCE [LARGE SCALE GENOMIC DNA]</scope>
    <source>
        <strain evidence="1 2">Py-F3</strain>
    </source>
</reference>
<evidence type="ECO:0000313" key="2">
    <source>
        <dbReference type="Proteomes" id="UP000032360"/>
    </source>
</evidence>
<gene>
    <name evidence="1" type="ORF">AXFE_24110</name>
</gene>
<proteinExistence type="predicted"/>
<protein>
    <submittedName>
        <fullName evidence="1">Uncharacterized protein</fullName>
    </submittedName>
</protein>
<evidence type="ECO:0000313" key="1">
    <source>
        <dbReference type="EMBL" id="KJF16746.1"/>
    </source>
</evidence>
<dbReference type="STRING" id="1280514.AXFE_24110"/>
<dbReference type="Proteomes" id="UP000032360">
    <property type="component" value="Unassembled WGS sequence"/>
</dbReference>
<sequence>MVVIDHKINVIFGGVGIVFDGLDGESFVGNDLESIGGIPQVIRVSVEIDAIVV</sequence>
<organism evidence="1 2">
    <name type="scientific">Acidithrix ferrooxidans</name>
    <dbReference type="NCBI Taxonomy" id="1280514"/>
    <lineage>
        <taxon>Bacteria</taxon>
        <taxon>Bacillati</taxon>
        <taxon>Actinomycetota</taxon>
        <taxon>Acidimicrobiia</taxon>
        <taxon>Acidimicrobiales</taxon>
        <taxon>Acidimicrobiaceae</taxon>
        <taxon>Acidithrix</taxon>
    </lineage>
</organism>
<name>A0A0D8HI33_9ACTN</name>